<proteinExistence type="predicted"/>
<gene>
    <name evidence="1" type="ORF">GCM10009682_57380</name>
</gene>
<dbReference type="SUPFAM" id="SSF159941">
    <property type="entry name" value="MM3350-like"/>
    <property type="match status" value="1"/>
</dbReference>
<protein>
    <recommendedName>
        <fullName evidence="3">C2H2-type domain-containing protein</fullName>
    </recommendedName>
</protein>
<evidence type="ECO:0000313" key="2">
    <source>
        <dbReference type="Proteomes" id="UP001500218"/>
    </source>
</evidence>
<comment type="caution">
    <text evidence="1">The sequence shown here is derived from an EMBL/GenBank/DDBJ whole genome shotgun (WGS) entry which is preliminary data.</text>
</comment>
<dbReference type="Proteomes" id="UP001500218">
    <property type="component" value="Unassembled WGS sequence"/>
</dbReference>
<reference evidence="2" key="1">
    <citation type="journal article" date="2019" name="Int. J. Syst. Evol. Microbiol.">
        <title>The Global Catalogue of Microorganisms (GCM) 10K type strain sequencing project: providing services to taxonomists for standard genome sequencing and annotation.</title>
        <authorList>
            <consortium name="The Broad Institute Genomics Platform"/>
            <consortium name="The Broad Institute Genome Sequencing Center for Infectious Disease"/>
            <person name="Wu L."/>
            <person name="Ma J."/>
        </authorList>
    </citation>
    <scope>NUCLEOTIDE SEQUENCE [LARGE SCALE GENOMIC DNA]</scope>
    <source>
        <strain evidence="2">JCM 13250</strain>
    </source>
</reference>
<organism evidence="1 2">
    <name type="scientific">Luedemannella flava</name>
    <dbReference type="NCBI Taxonomy" id="349316"/>
    <lineage>
        <taxon>Bacteria</taxon>
        <taxon>Bacillati</taxon>
        <taxon>Actinomycetota</taxon>
        <taxon>Actinomycetes</taxon>
        <taxon>Micromonosporales</taxon>
        <taxon>Micromonosporaceae</taxon>
        <taxon>Luedemannella</taxon>
    </lineage>
</organism>
<dbReference type="EMBL" id="BAAALT010000269">
    <property type="protein sequence ID" value="GAA1831302.1"/>
    <property type="molecule type" value="Genomic_DNA"/>
</dbReference>
<name>A0ABP4YX63_9ACTN</name>
<dbReference type="InterPro" id="IPR024047">
    <property type="entry name" value="MM3350-like_sf"/>
</dbReference>
<evidence type="ECO:0000313" key="1">
    <source>
        <dbReference type="EMBL" id="GAA1831302.1"/>
    </source>
</evidence>
<accession>A0ABP4YX63</accession>
<sequence length="223" mass="24817">MPKSAKGRCTLCAHETTKGVMVKHLANCPRRQEQLANAASGKPQTLIHLRVQDGYQNAFWLDVEVRGTATLREIDSYLRRIWLECCGHMSKFTVGGWGGRDVAQSRRVDAVFTDDVELIHIYDFGTESITRIKTVGSRHGTPVSRQPIVLLSRNLAPETSCVECDEPASHLCRECQSEWDSPGTLCTQHAKSHPHDDYGQPIEIVNSPRMGLCGYDGPADPPY</sequence>
<evidence type="ECO:0008006" key="3">
    <source>
        <dbReference type="Google" id="ProtNLM"/>
    </source>
</evidence>
<keyword evidence="2" id="KW-1185">Reference proteome</keyword>